<comment type="caution">
    <text evidence="2">The sequence shown here is derived from an EMBL/GenBank/DDBJ whole genome shotgun (WGS) entry which is preliminary data.</text>
</comment>
<keyword evidence="1" id="KW-0175">Coiled coil</keyword>
<feature type="coiled-coil region" evidence="1">
    <location>
        <begin position="1"/>
        <end position="51"/>
    </location>
</feature>
<dbReference type="AlphaFoldDB" id="X1HPM7"/>
<evidence type="ECO:0000256" key="1">
    <source>
        <dbReference type="SAM" id="Coils"/>
    </source>
</evidence>
<proteinExistence type="predicted"/>
<name>X1HPM7_9ZZZZ</name>
<gene>
    <name evidence="2" type="ORF">S03H2_55107</name>
</gene>
<sequence length="159" mass="17984">VELLESAKRELDLARKALDAELVLDDEQIAAKKAREMAEQLAEDADALDESVTPIEREQMLARLEAAKRLLESMAQPQWGTISKSSNRSGGGHVFTQNPNIASARVARTMARHFWSIAINAKRHKAQLIEDERSDVKFYEMETEFFENAAKFNKKPAQK</sequence>
<reference evidence="2" key="1">
    <citation type="journal article" date="2014" name="Front. Microbiol.">
        <title>High frequency of phylogenetically diverse reductive dehalogenase-homologous genes in deep subseafloor sedimentary metagenomes.</title>
        <authorList>
            <person name="Kawai M."/>
            <person name="Futagami T."/>
            <person name="Toyoda A."/>
            <person name="Takaki Y."/>
            <person name="Nishi S."/>
            <person name="Hori S."/>
            <person name="Arai W."/>
            <person name="Tsubouchi T."/>
            <person name="Morono Y."/>
            <person name="Uchiyama I."/>
            <person name="Ito T."/>
            <person name="Fujiyama A."/>
            <person name="Inagaki F."/>
            <person name="Takami H."/>
        </authorList>
    </citation>
    <scope>NUCLEOTIDE SEQUENCE</scope>
    <source>
        <strain evidence="2">Expedition CK06-06</strain>
    </source>
</reference>
<organism evidence="2">
    <name type="scientific">marine sediment metagenome</name>
    <dbReference type="NCBI Taxonomy" id="412755"/>
    <lineage>
        <taxon>unclassified sequences</taxon>
        <taxon>metagenomes</taxon>
        <taxon>ecological metagenomes</taxon>
    </lineage>
</organism>
<accession>X1HPM7</accession>
<feature type="non-terminal residue" evidence="2">
    <location>
        <position position="1"/>
    </location>
</feature>
<protein>
    <submittedName>
        <fullName evidence="2">Uncharacterized protein</fullName>
    </submittedName>
</protein>
<dbReference type="EMBL" id="BARU01035180">
    <property type="protein sequence ID" value="GAH72096.1"/>
    <property type="molecule type" value="Genomic_DNA"/>
</dbReference>
<evidence type="ECO:0000313" key="2">
    <source>
        <dbReference type="EMBL" id="GAH72096.1"/>
    </source>
</evidence>